<dbReference type="Proteomes" id="UP000522365">
    <property type="component" value="Unassembled WGS sequence"/>
</dbReference>
<proteinExistence type="predicted"/>
<evidence type="ECO:0000256" key="1">
    <source>
        <dbReference type="SAM" id="MobiDB-lite"/>
    </source>
</evidence>
<comment type="caution">
    <text evidence="2">The sequence shown here is derived from an EMBL/GenBank/DDBJ whole genome shotgun (WGS) entry which is preliminary data.</text>
</comment>
<organism evidence="2 3">
    <name type="scientific">Methanococcus maripaludis</name>
    <name type="common">Methanococcus deltae</name>
    <dbReference type="NCBI Taxonomy" id="39152"/>
    <lineage>
        <taxon>Archaea</taxon>
        <taxon>Methanobacteriati</taxon>
        <taxon>Methanobacteriota</taxon>
        <taxon>Methanomada group</taxon>
        <taxon>Methanococci</taxon>
        <taxon>Methanococcales</taxon>
        <taxon>Methanococcaceae</taxon>
        <taxon>Methanococcus</taxon>
    </lineage>
</organism>
<reference evidence="2 3" key="1">
    <citation type="submission" date="2020-07" db="EMBL/GenBank/DDBJ databases">
        <title>Genomic Encyclopedia of Type Strains, Phase IV (KMG-V): Genome sequencing to study the core and pangenomes of soil and plant-associated prokaryotes.</title>
        <authorList>
            <person name="Whitman W."/>
        </authorList>
    </citation>
    <scope>NUCLEOTIDE SEQUENCE [LARGE SCALE GENOMIC DNA]</scope>
    <source>
        <strain evidence="2 3">S1</strain>
    </source>
</reference>
<dbReference type="AlphaFoldDB" id="A0A7J9P176"/>
<dbReference type="RefSeq" id="WP_181504311.1">
    <property type="nucleotide sequence ID" value="NZ_JACDUK010000002.1"/>
</dbReference>
<protein>
    <submittedName>
        <fullName evidence="2">Uncharacterized protein</fullName>
    </submittedName>
</protein>
<feature type="compositionally biased region" description="Acidic residues" evidence="1">
    <location>
        <begin position="75"/>
        <end position="88"/>
    </location>
</feature>
<feature type="region of interest" description="Disordered" evidence="1">
    <location>
        <begin position="72"/>
        <end position="93"/>
    </location>
</feature>
<gene>
    <name evidence="2" type="ORF">HNP89_001202</name>
</gene>
<dbReference type="EMBL" id="JACDUK010000002">
    <property type="protein sequence ID" value="MBA2853245.1"/>
    <property type="molecule type" value="Genomic_DNA"/>
</dbReference>
<name>A0A7J9P176_METMI</name>
<evidence type="ECO:0000313" key="2">
    <source>
        <dbReference type="EMBL" id="MBA2853245.1"/>
    </source>
</evidence>
<sequence>MKMLNIKYLTIFLFLISIIPTAHSETTVATMDTYWSLTGEITNEYPYSVFITIPEEIEYIEKDLKSSKNFMELTNGEDDDEDDEEESTDPVTFDITPKSELNGQEGFWIPPYTTANIKMYSTRVDVLTTKEDDDEEDDDEVVRTMEISGPAAYPKTKLIDLSEIIPASKKDKIGLDNFKLYVKGSIVKNDTDVLSILIPAPIVLKDYSTCDKFISKYSVNTWVDSYSDWVSDHNELSSYGSTMLDNTLVPVFDLGPGFYKTFDVPALVYTTSSNQELSFSYKMYWYDEEENTKDIWML</sequence>
<accession>A0A7J9P176</accession>
<evidence type="ECO:0000313" key="3">
    <source>
        <dbReference type="Proteomes" id="UP000522365"/>
    </source>
</evidence>